<evidence type="ECO:0000313" key="2">
    <source>
        <dbReference type="EMBL" id="CAG7887165.1"/>
    </source>
</evidence>
<evidence type="ECO:0000313" key="3">
    <source>
        <dbReference type="Proteomes" id="UP000694005"/>
    </source>
</evidence>
<dbReference type="AlphaFoldDB" id="A0A8D9GUI6"/>
<sequence length="59" mass="6710">MKIQLANPSHRNRLCISTFSQVRATMCSSFFLPFMSESTSDKKPNKENHHLQVSTAVNI</sequence>
<feature type="non-terminal residue" evidence="2">
    <location>
        <position position="59"/>
    </location>
</feature>
<reference evidence="2 3" key="1">
    <citation type="submission" date="2021-07" db="EMBL/GenBank/DDBJ databases">
        <authorList>
            <consortium name="Genoscope - CEA"/>
            <person name="William W."/>
        </authorList>
    </citation>
    <scope>NUCLEOTIDE SEQUENCE [LARGE SCALE GENOMIC DNA]</scope>
</reference>
<accession>A0A8D9GUI6</accession>
<evidence type="ECO:0000256" key="1">
    <source>
        <dbReference type="SAM" id="MobiDB-lite"/>
    </source>
</evidence>
<name>A0A8D9GUI6_BRACM</name>
<gene>
    <name evidence="2" type="ORF">BRAPAZ1V2_A01P12410.2</name>
</gene>
<feature type="compositionally biased region" description="Basic and acidic residues" evidence="1">
    <location>
        <begin position="39"/>
        <end position="50"/>
    </location>
</feature>
<feature type="region of interest" description="Disordered" evidence="1">
    <location>
        <begin position="38"/>
        <end position="59"/>
    </location>
</feature>
<dbReference type="Proteomes" id="UP000694005">
    <property type="component" value="Chromosome A01"/>
</dbReference>
<proteinExistence type="predicted"/>
<dbReference type="Gramene" id="A01p12410.2_BraZ1">
    <property type="protein sequence ID" value="A01p12410.2_BraZ1.CDS.1"/>
    <property type="gene ID" value="A01g12410.2_BraZ1"/>
</dbReference>
<dbReference type="EMBL" id="LS974617">
    <property type="protein sequence ID" value="CAG7887165.1"/>
    <property type="molecule type" value="Genomic_DNA"/>
</dbReference>
<protein>
    <submittedName>
        <fullName evidence="2">Uncharacterized protein</fullName>
    </submittedName>
</protein>
<organism evidence="2 3">
    <name type="scientific">Brassica campestris</name>
    <name type="common">Field mustard</name>
    <dbReference type="NCBI Taxonomy" id="3711"/>
    <lineage>
        <taxon>Eukaryota</taxon>
        <taxon>Viridiplantae</taxon>
        <taxon>Streptophyta</taxon>
        <taxon>Embryophyta</taxon>
        <taxon>Tracheophyta</taxon>
        <taxon>Spermatophyta</taxon>
        <taxon>Magnoliopsida</taxon>
        <taxon>eudicotyledons</taxon>
        <taxon>Gunneridae</taxon>
        <taxon>Pentapetalae</taxon>
        <taxon>rosids</taxon>
        <taxon>malvids</taxon>
        <taxon>Brassicales</taxon>
        <taxon>Brassicaceae</taxon>
        <taxon>Brassiceae</taxon>
        <taxon>Brassica</taxon>
    </lineage>
</organism>